<proteinExistence type="predicted"/>
<evidence type="ECO:0000313" key="2">
    <source>
        <dbReference type="EMBL" id="CAE7432463.1"/>
    </source>
</evidence>
<dbReference type="SUPFAM" id="SSF82199">
    <property type="entry name" value="SET domain"/>
    <property type="match status" value="1"/>
</dbReference>
<dbReference type="InterPro" id="IPR046341">
    <property type="entry name" value="SET_dom_sf"/>
</dbReference>
<reference evidence="2" key="1">
    <citation type="submission" date="2021-02" db="EMBL/GenBank/DDBJ databases">
        <authorList>
            <person name="Dougan E. K."/>
            <person name="Rhodes N."/>
            <person name="Thang M."/>
            <person name="Chan C."/>
        </authorList>
    </citation>
    <scope>NUCLEOTIDE SEQUENCE</scope>
</reference>
<gene>
    <name evidence="2" type="primary">Smyd3</name>
    <name evidence="2" type="ORF">SNAT2548_LOCUS23510</name>
</gene>
<dbReference type="PANTHER" id="PTHR47643">
    <property type="entry name" value="TPR DOMAIN PROTEIN (AFU_ORTHOLOGUE AFUA_5G12710)"/>
    <property type="match status" value="1"/>
</dbReference>
<dbReference type="AlphaFoldDB" id="A0A812RDA8"/>
<dbReference type="PROSITE" id="PS50280">
    <property type="entry name" value="SET"/>
    <property type="match status" value="1"/>
</dbReference>
<organism evidence="2 3">
    <name type="scientific">Symbiodinium natans</name>
    <dbReference type="NCBI Taxonomy" id="878477"/>
    <lineage>
        <taxon>Eukaryota</taxon>
        <taxon>Sar</taxon>
        <taxon>Alveolata</taxon>
        <taxon>Dinophyceae</taxon>
        <taxon>Suessiales</taxon>
        <taxon>Symbiodiniaceae</taxon>
        <taxon>Symbiodinium</taxon>
    </lineage>
</organism>
<evidence type="ECO:0000313" key="3">
    <source>
        <dbReference type="Proteomes" id="UP000604046"/>
    </source>
</evidence>
<dbReference type="InterPro" id="IPR001214">
    <property type="entry name" value="SET_dom"/>
</dbReference>
<dbReference type="SMART" id="SM00317">
    <property type="entry name" value="SET"/>
    <property type="match status" value="1"/>
</dbReference>
<accession>A0A812RDA8</accession>
<dbReference type="Gene3D" id="2.170.270.10">
    <property type="entry name" value="SET domain"/>
    <property type="match status" value="1"/>
</dbReference>
<feature type="domain" description="SET" evidence="1">
    <location>
        <begin position="24"/>
        <end position="208"/>
    </location>
</feature>
<comment type="caution">
    <text evidence="2">The sequence shown here is derived from an EMBL/GenBank/DDBJ whole genome shotgun (WGS) entry which is preliminary data.</text>
</comment>
<evidence type="ECO:0000259" key="1">
    <source>
        <dbReference type="PROSITE" id="PS50280"/>
    </source>
</evidence>
<sequence length="507" mass="56834">MCTEVDWDRVWQEDVSGVSGSVHASLEVKNTSASGRGVWAAAPLKAGELLVAERALAVAKEMDLSQVLVKMQADLAPLDWKRLNLMCDGEDMPAFPGAVPLPAWPREAYPRCPERCSPEHAISLQRMRRIVDLNAYRCASPVSEYAFVDGEPQRSEEERHESYGVFPVASLFNHTCTPNMSKVLLADWVFLRAAREISPGEELTQFYCDIRMPVDMRQKELKDLFGFTCDCPRCCFELSLQKAERGLLEPWTRLYSSEVPGFHDRGPIQISQLEGIVCEAEAAAKMALRRGSKEASAESDEVREKWLLWPLVPAFQQLAMRLRLDGRRAESMDFWERAESLARAVVPLSNIHLRIHAEMLLTRCSKDLLEQNLRMVAAAFGGGAAVWQRLFGFRMTKEVADLANTFSLVPEPAMIYYQWTRLPSTTDMLTVWSAAFERQSEIAVDVSPDTLHVSAPGALEKTIRHHFKTVDSIVTKFSKRRRCLTLQIPSEADSAGPGGVERAAATS</sequence>
<dbReference type="EMBL" id="CAJNDS010002324">
    <property type="protein sequence ID" value="CAE7432463.1"/>
    <property type="molecule type" value="Genomic_DNA"/>
</dbReference>
<protein>
    <submittedName>
        <fullName evidence="2">Smyd3 protein</fullName>
    </submittedName>
</protein>
<dbReference type="PANTHER" id="PTHR47643:SF2">
    <property type="entry name" value="TPR DOMAIN PROTEIN (AFU_ORTHOLOGUE AFUA_5G12710)"/>
    <property type="match status" value="1"/>
</dbReference>
<name>A0A812RDA8_9DINO</name>
<keyword evidence="3" id="KW-1185">Reference proteome</keyword>
<dbReference type="InterPro" id="IPR053209">
    <property type="entry name" value="Gramillin-biosynth_MTr"/>
</dbReference>
<dbReference type="OrthoDB" id="416649at2759"/>
<dbReference type="Pfam" id="PF00856">
    <property type="entry name" value="SET"/>
    <property type="match status" value="1"/>
</dbReference>
<dbReference type="Proteomes" id="UP000604046">
    <property type="component" value="Unassembled WGS sequence"/>
</dbReference>